<dbReference type="Proteomes" id="UP000256297">
    <property type="component" value="Chromosome CBM2589_b"/>
</dbReference>
<feature type="region of interest" description="Disordered" evidence="1">
    <location>
        <begin position="29"/>
        <end position="48"/>
    </location>
</feature>
<organism evidence="2">
    <name type="scientific">Cupriavidus taiwanensis</name>
    <dbReference type="NCBI Taxonomy" id="164546"/>
    <lineage>
        <taxon>Bacteria</taxon>
        <taxon>Pseudomonadati</taxon>
        <taxon>Pseudomonadota</taxon>
        <taxon>Betaproteobacteria</taxon>
        <taxon>Burkholderiales</taxon>
        <taxon>Burkholderiaceae</taxon>
        <taxon>Cupriavidus</taxon>
    </lineage>
</organism>
<comment type="caution">
    <text evidence="2">The sequence shown here is derived from an EMBL/GenBank/DDBJ whole genome shotgun (WGS) entry which is preliminary data.</text>
</comment>
<reference evidence="2" key="1">
    <citation type="submission" date="2018-01" db="EMBL/GenBank/DDBJ databases">
        <authorList>
            <person name="Clerissi C."/>
        </authorList>
    </citation>
    <scope>NUCLEOTIDE SEQUENCE</scope>
    <source>
        <strain evidence="2">Cupriavidus taiwanensis STM 3521</strain>
    </source>
</reference>
<accession>A0A375BSB7</accession>
<protein>
    <submittedName>
        <fullName evidence="2">Uncharacterized protein</fullName>
    </submittedName>
</protein>
<dbReference type="EMBL" id="OFSP01000017">
    <property type="protein sequence ID" value="SOY51675.1"/>
    <property type="molecule type" value="Genomic_DNA"/>
</dbReference>
<sequence>MRWPLASGTKLSVLSCSVPVVLCLPSGTRATPPAHKNLTENQGTNVNSTSATNNAAICGQTRGIATSGDTRPIAQAA</sequence>
<gene>
    <name evidence="2" type="ORF">CBM2589_B240084</name>
</gene>
<evidence type="ECO:0000313" key="2">
    <source>
        <dbReference type="EMBL" id="SOY51675.1"/>
    </source>
</evidence>
<dbReference type="AlphaFoldDB" id="A0A375BSB7"/>
<name>A0A375BSB7_9BURK</name>
<evidence type="ECO:0000256" key="1">
    <source>
        <dbReference type="SAM" id="MobiDB-lite"/>
    </source>
</evidence>
<proteinExistence type="predicted"/>